<evidence type="ECO:0000259" key="2">
    <source>
        <dbReference type="Pfam" id="PF00899"/>
    </source>
</evidence>
<dbReference type="RefSeq" id="WP_013580985.1">
    <property type="nucleotide sequence ID" value="NC_015064.1"/>
</dbReference>
<reference evidence="4" key="1">
    <citation type="submission" date="2011-01" db="EMBL/GenBank/DDBJ databases">
        <title>Complete sequence of chromosome of Acidobacterium sp. MP5ACTX9.</title>
        <authorList>
            <consortium name="US DOE Joint Genome Institute"/>
            <person name="Lucas S."/>
            <person name="Copeland A."/>
            <person name="Lapidus A."/>
            <person name="Cheng J.-F."/>
            <person name="Goodwin L."/>
            <person name="Pitluck S."/>
            <person name="Teshima H."/>
            <person name="Detter J.C."/>
            <person name="Han C."/>
            <person name="Tapia R."/>
            <person name="Land M."/>
            <person name="Hauser L."/>
            <person name="Kyrpides N."/>
            <person name="Ivanova N."/>
            <person name="Ovchinnikova G."/>
            <person name="Pagani I."/>
            <person name="Rawat S.R."/>
            <person name="Mannisto M."/>
            <person name="Haggblom M.M."/>
            <person name="Woyke T."/>
        </authorList>
    </citation>
    <scope>NUCLEOTIDE SEQUENCE [LARGE SCALE GENOMIC DNA]</scope>
    <source>
        <strain evidence="4">MP5ACTX9</strain>
    </source>
</reference>
<dbReference type="GO" id="GO:0004792">
    <property type="term" value="F:thiosulfate-cyanide sulfurtransferase activity"/>
    <property type="evidence" value="ECO:0007669"/>
    <property type="project" value="TreeGrafter"/>
</dbReference>
<accession>E8WWK6</accession>
<evidence type="ECO:0000313" key="3">
    <source>
        <dbReference type="EMBL" id="ADW69670.1"/>
    </source>
</evidence>
<proteinExistence type="inferred from homology"/>
<keyword evidence="4" id="KW-1185">Reference proteome</keyword>
<dbReference type="InterPro" id="IPR035985">
    <property type="entry name" value="Ubiquitin-activating_enz"/>
</dbReference>
<dbReference type="AlphaFoldDB" id="E8WWK6"/>
<dbReference type="EMBL" id="CP002480">
    <property type="protein sequence ID" value="ADW69670.1"/>
    <property type="molecule type" value="Genomic_DNA"/>
</dbReference>
<dbReference type="eggNOG" id="COG0476">
    <property type="taxonomic scope" value="Bacteria"/>
</dbReference>
<comment type="similarity">
    <text evidence="1">Belongs to the HesA/MoeB/ThiF family.</text>
</comment>
<dbReference type="STRING" id="1198114.AciX9_2645"/>
<dbReference type="FunFam" id="3.40.50.720:FF:000080">
    <property type="entry name" value="Thiazole biosynthesis adenylyltransferase ThiF"/>
    <property type="match status" value="1"/>
</dbReference>
<dbReference type="KEGG" id="acm:AciX9_2645"/>
<dbReference type="InterPro" id="IPR000594">
    <property type="entry name" value="ThiF_NAD_FAD-bd"/>
</dbReference>
<feature type="domain" description="THIF-type NAD/FAD binding fold" evidence="2">
    <location>
        <begin position="11"/>
        <end position="254"/>
    </location>
</feature>
<dbReference type="CDD" id="cd00757">
    <property type="entry name" value="ThiF_MoeB_HesA_family"/>
    <property type="match status" value="1"/>
</dbReference>
<sequence length="351" mass="37994">MPQVSSIHDRYSRQILFPGIGSRGQELLAQARVAVVGVGATGAASASLLARAGIGHLTLIDRDFVEFSNLQRQILFDEADAQAALPKAEAARRKIALFNSSIVVETAIADLVPANVSEYLQSADLILDCTDNFETRYLLNDYAVREAKPWIYAAAIGAYAATMNILPAPSAKWEPTACLACIFPAPPSGPVETCDTAGILSTAVNLAASIQTTEALKFLTGQTSLMRRTLLSHELWTNQRSEIATGRPLSDCPVCSDRVFTHLAGTARPHITLCGRNSVQIHEHHRPLDLAALQATLAKNPDLQDIRANAMLLRFRRDSNTITVFPDGRALIQGTTDISTARTLYARYIGS</sequence>
<dbReference type="InterPro" id="IPR045886">
    <property type="entry name" value="ThiF/MoeB/HesA"/>
</dbReference>
<dbReference type="PANTHER" id="PTHR10953:SF102">
    <property type="entry name" value="ADENYLYLTRANSFERASE AND SULFURTRANSFERASE MOCS3"/>
    <property type="match status" value="1"/>
</dbReference>
<dbReference type="PaxDb" id="1198114-AciX9_2645"/>
<dbReference type="Proteomes" id="UP000000343">
    <property type="component" value="Chromosome"/>
</dbReference>
<organism evidence="4">
    <name type="scientific">Granulicella tundricola (strain ATCC BAA-1859 / DSM 23138 / MP5ACTX9)</name>
    <dbReference type="NCBI Taxonomy" id="1198114"/>
    <lineage>
        <taxon>Bacteria</taxon>
        <taxon>Pseudomonadati</taxon>
        <taxon>Acidobacteriota</taxon>
        <taxon>Terriglobia</taxon>
        <taxon>Terriglobales</taxon>
        <taxon>Acidobacteriaceae</taxon>
        <taxon>Granulicella</taxon>
    </lineage>
</organism>
<dbReference type="Gene3D" id="3.40.50.720">
    <property type="entry name" value="NAD(P)-binding Rossmann-like Domain"/>
    <property type="match status" value="1"/>
</dbReference>
<evidence type="ECO:0000256" key="1">
    <source>
        <dbReference type="ARBA" id="ARBA00009919"/>
    </source>
</evidence>
<dbReference type="SUPFAM" id="SSF69572">
    <property type="entry name" value="Activating enzymes of the ubiquitin-like proteins"/>
    <property type="match status" value="1"/>
</dbReference>
<dbReference type="GO" id="GO:0008641">
    <property type="term" value="F:ubiquitin-like modifier activating enzyme activity"/>
    <property type="evidence" value="ECO:0007669"/>
    <property type="project" value="InterPro"/>
</dbReference>
<dbReference type="GO" id="GO:0008146">
    <property type="term" value="F:sulfotransferase activity"/>
    <property type="evidence" value="ECO:0007669"/>
    <property type="project" value="TreeGrafter"/>
</dbReference>
<gene>
    <name evidence="3" type="ordered locus">AciX9_2645</name>
</gene>
<dbReference type="GO" id="GO:0005829">
    <property type="term" value="C:cytosol"/>
    <property type="evidence" value="ECO:0007669"/>
    <property type="project" value="TreeGrafter"/>
</dbReference>
<protein>
    <submittedName>
        <fullName evidence="3">UBA/THIF-type NAD/FAD binding protein</fullName>
    </submittedName>
</protein>
<dbReference type="PANTHER" id="PTHR10953">
    <property type="entry name" value="UBIQUITIN-ACTIVATING ENZYME E1"/>
    <property type="match status" value="1"/>
</dbReference>
<dbReference type="GO" id="GO:0016779">
    <property type="term" value="F:nucleotidyltransferase activity"/>
    <property type="evidence" value="ECO:0007669"/>
    <property type="project" value="TreeGrafter"/>
</dbReference>
<dbReference type="HOGENOM" id="CLU_013325_10_1_0"/>
<evidence type="ECO:0000313" key="4">
    <source>
        <dbReference type="Proteomes" id="UP000000343"/>
    </source>
</evidence>
<dbReference type="Pfam" id="PF00899">
    <property type="entry name" value="ThiF"/>
    <property type="match status" value="1"/>
</dbReference>
<name>E8WWK6_GRATM</name>